<keyword evidence="2 8" id="KW-0812">Transmembrane</keyword>
<keyword evidence="3" id="KW-0732">Signal</keyword>
<sequence>MEKAAKVICSVVGFFGLLSVALGLAADATRIKKVSARRQPPWKSAGVCGRKTRPIARMAYNYGRPWASQIQFTSSSTCTYPSSPTWCLGLAAAVSLAVAQIIFSIATGCFCYTLGSYTSYPERLWAVISFFSSWLAFVAAFRKLLSGAAPHGHHGNEKMYFGNHSCYFVKSGVFAEAASWSLIAVAIKLREKMELGGINQRWRRAVLRWWTSRMLLELCRRRDKSAFGGAREKSEARRSIKPRLLSAALGFAAEAKRIKASQILITDSSTCIYPSSPALGLALSAAVAIMIAQIIVSAATGCFCCRRGSYQSNSHSRLGVICFVISWITFINAFRLFLSGAVLNGHHVNEYFDNTSYCITVRPGVFAGAAVLSLATVVLGIVCYLALDSAKISNNSWGGTAAAPNQGGIAMGHPQFPTPQYPPPQYPPGPPPQYPPQNTEAPIFVHEDTYMRRQFT</sequence>
<evidence type="ECO:0000256" key="7">
    <source>
        <dbReference type="SAM" id="MobiDB-lite"/>
    </source>
</evidence>
<name>A0A834H535_RHOSS</name>
<feature type="transmembrane region" description="Helical" evidence="8">
    <location>
        <begin position="278"/>
        <end position="306"/>
    </location>
</feature>
<dbReference type="Pfam" id="PF06749">
    <property type="entry name" value="DUF1218"/>
    <property type="match status" value="2"/>
</dbReference>
<feature type="transmembrane region" description="Helical" evidence="8">
    <location>
        <begin position="124"/>
        <end position="141"/>
    </location>
</feature>
<evidence type="ECO:0000256" key="3">
    <source>
        <dbReference type="ARBA" id="ARBA00022729"/>
    </source>
</evidence>
<feature type="region of interest" description="Disordered" evidence="7">
    <location>
        <begin position="408"/>
        <end position="433"/>
    </location>
</feature>
<evidence type="ECO:0000256" key="6">
    <source>
        <dbReference type="ARBA" id="ARBA00029467"/>
    </source>
</evidence>
<proteinExistence type="inferred from homology"/>
<dbReference type="OrthoDB" id="678343at2759"/>
<evidence type="ECO:0000313" key="10">
    <source>
        <dbReference type="Proteomes" id="UP000626092"/>
    </source>
</evidence>
<organism evidence="9 10">
    <name type="scientific">Rhododendron simsii</name>
    <name type="common">Sims's rhododendron</name>
    <dbReference type="NCBI Taxonomy" id="118357"/>
    <lineage>
        <taxon>Eukaryota</taxon>
        <taxon>Viridiplantae</taxon>
        <taxon>Streptophyta</taxon>
        <taxon>Embryophyta</taxon>
        <taxon>Tracheophyta</taxon>
        <taxon>Spermatophyta</taxon>
        <taxon>Magnoliopsida</taxon>
        <taxon>eudicotyledons</taxon>
        <taxon>Gunneridae</taxon>
        <taxon>Pentapetalae</taxon>
        <taxon>asterids</taxon>
        <taxon>Ericales</taxon>
        <taxon>Ericaceae</taxon>
        <taxon>Ericoideae</taxon>
        <taxon>Rhodoreae</taxon>
        <taxon>Rhododendron</taxon>
    </lineage>
</organism>
<protein>
    <submittedName>
        <fullName evidence="9">Uncharacterized protein</fullName>
    </submittedName>
</protein>
<evidence type="ECO:0000256" key="2">
    <source>
        <dbReference type="ARBA" id="ARBA00022692"/>
    </source>
</evidence>
<reference evidence="9" key="1">
    <citation type="submission" date="2019-11" db="EMBL/GenBank/DDBJ databases">
        <authorList>
            <person name="Liu Y."/>
            <person name="Hou J."/>
            <person name="Li T.-Q."/>
            <person name="Guan C.-H."/>
            <person name="Wu X."/>
            <person name="Wu H.-Z."/>
            <person name="Ling F."/>
            <person name="Zhang R."/>
            <person name="Shi X.-G."/>
            <person name="Ren J.-P."/>
            <person name="Chen E.-F."/>
            <person name="Sun J.-M."/>
        </authorList>
    </citation>
    <scope>NUCLEOTIDE SEQUENCE</scope>
    <source>
        <strain evidence="9">Adult_tree_wgs_1</strain>
        <tissue evidence="9">Leaves</tissue>
    </source>
</reference>
<feature type="transmembrane region" description="Helical" evidence="8">
    <location>
        <begin position="318"/>
        <end position="343"/>
    </location>
</feature>
<feature type="compositionally biased region" description="Pro residues" evidence="7">
    <location>
        <begin position="416"/>
        <end position="433"/>
    </location>
</feature>
<keyword evidence="4 8" id="KW-1133">Transmembrane helix</keyword>
<dbReference type="InterPro" id="IPR009606">
    <property type="entry name" value="DEAL/Modifying_wall_lignin1/2"/>
</dbReference>
<keyword evidence="5 8" id="KW-0472">Membrane</keyword>
<comment type="similarity">
    <text evidence="6">Belongs to the DESIGUAL family.</text>
</comment>
<keyword evidence="10" id="KW-1185">Reference proteome</keyword>
<dbReference type="GO" id="GO:0012505">
    <property type="term" value="C:endomembrane system"/>
    <property type="evidence" value="ECO:0007669"/>
    <property type="project" value="UniProtKB-SubCell"/>
</dbReference>
<feature type="transmembrane region" description="Helical" evidence="8">
    <location>
        <begin position="363"/>
        <end position="387"/>
    </location>
</feature>
<accession>A0A834H535</accession>
<evidence type="ECO:0000256" key="8">
    <source>
        <dbReference type="SAM" id="Phobius"/>
    </source>
</evidence>
<gene>
    <name evidence="9" type="ORF">RHSIM_Rhsim03G0220100</name>
</gene>
<dbReference type="PANTHER" id="PTHR31769">
    <property type="entry name" value="OS07G0462200 PROTEIN-RELATED"/>
    <property type="match status" value="1"/>
</dbReference>
<evidence type="ECO:0000256" key="5">
    <source>
        <dbReference type="ARBA" id="ARBA00023136"/>
    </source>
</evidence>
<comment type="caution">
    <text evidence="9">The sequence shown here is derived from an EMBL/GenBank/DDBJ whole genome shotgun (WGS) entry which is preliminary data.</text>
</comment>
<comment type="subcellular location">
    <subcellularLocation>
        <location evidence="1">Endomembrane system</location>
        <topology evidence="1">Multi-pass membrane protein</topology>
    </subcellularLocation>
</comment>
<evidence type="ECO:0000256" key="1">
    <source>
        <dbReference type="ARBA" id="ARBA00004127"/>
    </source>
</evidence>
<dbReference type="EMBL" id="WJXA01000003">
    <property type="protein sequence ID" value="KAF7147199.1"/>
    <property type="molecule type" value="Genomic_DNA"/>
</dbReference>
<evidence type="ECO:0000313" key="9">
    <source>
        <dbReference type="EMBL" id="KAF7147199.1"/>
    </source>
</evidence>
<dbReference type="InterPro" id="IPR052222">
    <property type="entry name" value="DESIGUAL"/>
</dbReference>
<dbReference type="AlphaFoldDB" id="A0A834H535"/>
<feature type="transmembrane region" description="Helical" evidence="8">
    <location>
        <begin position="90"/>
        <end position="112"/>
    </location>
</feature>
<dbReference type="Proteomes" id="UP000626092">
    <property type="component" value="Unassembled WGS sequence"/>
</dbReference>
<evidence type="ECO:0000256" key="4">
    <source>
        <dbReference type="ARBA" id="ARBA00022989"/>
    </source>
</evidence>